<evidence type="ECO:0000313" key="4">
    <source>
        <dbReference type="Proteomes" id="UP000325440"/>
    </source>
</evidence>
<dbReference type="Gene3D" id="3.30.70.850">
    <property type="entry name" value="Peptidase S8, pro-domain"/>
    <property type="match status" value="1"/>
</dbReference>
<keyword evidence="4" id="KW-1185">Reference proteome</keyword>
<keyword evidence="1" id="KW-0732">Signal</keyword>
<evidence type="ECO:0000313" key="3">
    <source>
        <dbReference type="EMBL" id="VVC34131.1"/>
    </source>
</evidence>
<evidence type="ECO:0000259" key="2">
    <source>
        <dbReference type="Pfam" id="PF16470"/>
    </source>
</evidence>
<dbReference type="AlphaFoldDB" id="A0A5E4MPB8"/>
<reference evidence="3 4" key="1">
    <citation type="submission" date="2019-08" db="EMBL/GenBank/DDBJ databases">
        <authorList>
            <person name="Alioto T."/>
            <person name="Alioto T."/>
            <person name="Gomez Garrido J."/>
        </authorList>
    </citation>
    <scope>NUCLEOTIDE SEQUENCE [LARGE SCALE GENOMIC DNA]</scope>
</reference>
<dbReference type="SUPFAM" id="SSF54897">
    <property type="entry name" value="Protease propeptides/inhibitors"/>
    <property type="match status" value="1"/>
</dbReference>
<gene>
    <name evidence="3" type="ORF">CINCED_3A004264</name>
</gene>
<feature type="signal peptide" evidence="1">
    <location>
        <begin position="1"/>
        <end position="21"/>
    </location>
</feature>
<name>A0A5E4MPB8_9HEMI</name>
<proteinExistence type="predicted"/>
<feature type="domain" description="Peptidase S8 pro-domain" evidence="2">
    <location>
        <begin position="47"/>
        <end position="121"/>
    </location>
</feature>
<protein>
    <submittedName>
        <fullName evidence="3">Protease propeptides/proteinase inhibitor I9,Peptidase S8, pro-domain</fullName>
    </submittedName>
</protein>
<organism evidence="3 4">
    <name type="scientific">Cinara cedri</name>
    <dbReference type="NCBI Taxonomy" id="506608"/>
    <lineage>
        <taxon>Eukaryota</taxon>
        <taxon>Metazoa</taxon>
        <taxon>Ecdysozoa</taxon>
        <taxon>Arthropoda</taxon>
        <taxon>Hexapoda</taxon>
        <taxon>Insecta</taxon>
        <taxon>Pterygota</taxon>
        <taxon>Neoptera</taxon>
        <taxon>Paraneoptera</taxon>
        <taxon>Hemiptera</taxon>
        <taxon>Sternorrhyncha</taxon>
        <taxon>Aphidomorpha</taxon>
        <taxon>Aphidoidea</taxon>
        <taxon>Aphididae</taxon>
        <taxon>Lachninae</taxon>
        <taxon>Cinara</taxon>
    </lineage>
</organism>
<dbReference type="Pfam" id="PF16470">
    <property type="entry name" value="S8_pro-domain"/>
    <property type="match status" value="1"/>
</dbReference>
<dbReference type="EMBL" id="CABPRJ010000983">
    <property type="protein sequence ID" value="VVC34131.1"/>
    <property type="molecule type" value="Genomic_DNA"/>
</dbReference>
<dbReference type="Proteomes" id="UP000325440">
    <property type="component" value="Unassembled WGS sequence"/>
</dbReference>
<dbReference type="OrthoDB" id="6624959at2759"/>
<dbReference type="InterPro" id="IPR038466">
    <property type="entry name" value="S8_pro-domain_sf"/>
</dbReference>
<sequence>MAKLLFVIIMNFVVSMSVLFGENICSHYDDKDCVHPNITKNGHYANQWSVYLPGISKDEAKQLLEDNGFDYLGKIIDGLELYLVTRKGTPEKHAMPDEKTIELLKKHKQVHSVTQKHVLENSADKVFSIVDNTKVECESLDPSSIKLNDGSENLKRAQEQEGGEEVATMYTATRPASSSGSVDLYDQLNNNNTINSAVATVMAAEKLNMEREDMTALMAAVAAATSDAAMPSTTAIVDSLPPSEMNDWTVAGDHGPYYGDVSDDALALEEYLLNEYLIQTENVSKIRSLRDVNQHQLSEDPVKANLLNGDQLFDKLSVEWTTVTGPMDNENKRPEF</sequence>
<evidence type="ECO:0000256" key="1">
    <source>
        <dbReference type="SAM" id="SignalP"/>
    </source>
</evidence>
<accession>A0A5E4MPB8</accession>
<dbReference type="InterPro" id="IPR032815">
    <property type="entry name" value="S8_pro-domain"/>
</dbReference>
<feature type="chain" id="PRO_5022717165" evidence="1">
    <location>
        <begin position="22"/>
        <end position="336"/>
    </location>
</feature>